<organism evidence="8 9">
    <name type="scientific">Pleuronectes platessa</name>
    <name type="common">European plaice</name>
    <dbReference type="NCBI Taxonomy" id="8262"/>
    <lineage>
        <taxon>Eukaryota</taxon>
        <taxon>Metazoa</taxon>
        <taxon>Chordata</taxon>
        <taxon>Craniata</taxon>
        <taxon>Vertebrata</taxon>
        <taxon>Euteleostomi</taxon>
        <taxon>Actinopterygii</taxon>
        <taxon>Neopterygii</taxon>
        <taxon>Teleostei</taxon>
        <taxon>Neoteleostei</taxon>
        <taxon>Acanthomorphata</taxon>
        <taxon>Carangaria</taxon>
        <taxon>Pleuronectiformes</taxon>
        <taxon>Pleuronectoidei</taxon>
        <taxon>Pleuronectidae</taxon>
        <taxon>Pleuronectes</taxon>
    </lineage>
</organism>
<dbReference type="PANTHER" id="PTHR47971:SF20">
    <property type="entry name" value="KINESIN-LIKE PROTEIN KIF24"/>
    <property type="match status" value="1"/>
</dbReference>
<dbReference type="InterPro" id="IPR019821">
    <property type="entry name" value="Kinesin_motor_CS"/>
</dbReference>
<evidence type="ECO:0000256" key="1">
    <source>
        <dbReference type="ARBA" id="ARBA00004245"/>
    </source>
</evidence>
<dbReference type="Gene3D" id="3.40.850.10">
    <property type="entry name" value="Kinesin motor domain"/>
    <property type="match status" value="2"/>
</dbReference>
<evidence type="ECO:0000256" key="6">
    <source>
        <dbReference type="SAM" id="MobiDB-lite"/>
    </source>
</evidence>
<dbReference type="SMART" id="SM00129">
    <property type="entry name" value="KISc"/>
    <property type="match status" value="1"/>
</dbReference>
<dbReference type="InterPro" id="IPR001752">
    <property type="entry name" value="Kinesin_motor_dom"/>
</dbReference>
<feature type="region of interest" description="Disordered" evidence="6">
    <location>
        <begin position="1048"/>
        <end position="1070"/>
    </location>
</feature>
<comment type="subcellular location">
    <subcellularLocation>
        <location evidence="1">Cytoplasm</location>
        <location evidence="1">Cytoskeleton</location>
    </subcellularLocation>
</comment>
<reference evidence="8" key="1">
    <citation type="submission" date="2020-03" db="EMBL/GenBank/DDBJ databases">
        <authorList>
            <person name="Weist P."/>
        </authorList>
    </citation>
    <scope>NUCLEOTIDE SEQUENCE</scope>
</reference>
<dbReference type="GO" id="GO:0005524">
    <property type="term" value="F:ATP binding"/>
    <property type="evidence" value="ECO:0007669"/>
    <property type="project" value="UniProtKB-UniRule"/>
</dbReference>
<feature type="region of interest" description="Disordered" evidence="6">
    <location>
        <begin position="191"/>
        <end position="211"/>
    </location>
</feature>
<keyword evidence="3 5" id="KW-0067">ATP-binding</keyword>
<evidence type="ECO:0000256" key="2">
    <source>
        <dbReference type="ARBA" id="ARBA00022741"/>
    </source>
</evidence>
<dbReference type="PRINTS" id="PR00380">
    <property type="entry name" value="KINESINHEAVY"/>
</dbReference>
<dbReference type="InterPro" id="IPR013761">
    <property type="entry name" value="SAM/pointed_sf"/>
</dbReference>
<proteinExistence type="inferred from homology"/>
<dbReference type="GO" id="GO:0007018">
    <property type="term" value="P:microtubule-based movement"/>
    <property type="evidence" value="ECO:0007669"/>
    <property type="project" value="InterPro"/>
</dbReference>
<keyword evidence="9" id="KW-1185">Reference proteome</keyword>
<evidence type="ECO:0000256" key="5">
    <source>
        <dbReference type="PROSITE-ProRule" id="PRU00283"/>
    </source>
</evidence>
<dbReference type="InterPro" id="IPR027640">
    <property type="entry name" value="Kinesin-like_fam"/>
</dbReference>
<feature type="region of interest" description="Disordered" evidence="6">
    <location>
        <begin position="615"/>
        <end position="690"/>
    </location>
</feature>
<dbReference type="InterPro" id="IPR027417">
    <property type="entry name" value="P-loop_NTPase"/>
</dbReference>
<dbReference type="InterPro" id="IPR036961">
    <property type="entry name" value="Kinesin_motor_dom_sf"/>
</dbReference>
<feature type="compositionally biased region" description="Basic and acidic residues" evidence="6">
    <location>
        <begin position="808"/>
        <end position="838"/>
    </location>
</feature>
<evidence type="ECO:0000313" key="9">
    <source>
        <dbReference type="Proteomes" id="UP001153269"/>
    </source>
</evidence>
<dbReference type="GO" id="GO:0007019">
    <property type="term" value="P:microtubule depolymerization"/>
    <property type="evidence" value="ECO:0007669"/>
    <property type="project" value="TreeGrafter"/>
</dbReference>
<comment type="similarity">
    <text evidence="5">Belongs to the TRAFAC class myosin-kinesin ATPase superfamily. Kinesin family.</text>
</comment>
<evidence type="ECO:0000259" key="7">
    <source>
        <dbReference type="PROSITE" id="PS50067"/>
    </source>
</evidence>
<dbReference type="PANTHER" id="PTHR47971">
    <property type="entry name" value="KINESIN-RELATED PROTEIN 6"/>
    <property type="match status" value="1"/>
</dbReference>
<protein>
    <recommendedName>
        <fullName evidence="7">Kinesin motor domain-containing protein</fullName>
    </recommendedName>
</protein>
<sequence>METNRVRKRLQGIWSGKDKGTQREKEGKDMTLCLNECLRAVELQHHYARFTSMGVCRAVHLTALTMEDYPLLGIRTMEERTRLFHLVQMIKTLDLDSLEYEDGYDDFGADGGDEGYGVVDSSFTHDGCGGPVRRRLDFGCETIDHHQKHLSYPKGSVHVCTSPMGNDAPVQCRGSATTLQVELDSGRAVKCGGKENNNHRTDAHSRPNQHTRRDTIGGIAVQNSDTLLSPTFVFFHKQKHRPAPVASKTFNGKPVGHKDRKIISKKETLPREIHSYGASGSMAKKTLIYESKRTAGYNYGLPLSSPPAPNKNRQEGKQRISVCVRKRPLTRAQSRRGEADVVTTSGGECVTVHESKEAVDLTQYILQHRFYFDQVFGEESSNEEVYQGTAYPLVQHMLNGGKATCFAYGQTGAGKTHTMLGSSAGEPGLYTLAVRDIFAHLSTSHTLAPLLVYVTFFEIYCGQLYDLLDHRKRLFAREDGQKVVHIAGLRDVRVDSVSSLLQIQLRSPNQQIRGRMWFVDLAGSERASDTKDPDKQSRMEGAEINQSLLVLKECIRSLDQEQSHTPFRQSKLTQVLKDSFVGDSMTCMIANISPGNLATEHTLNTLRYADRVKELRGQGGLRGGRRSKTMPSPKHNLFNSSAGSSVVPRGKSPPKKQKLGRQPEAFAPTSPNTRSSTGDTNLCSTPKNSRWKAETSAMGGEGIGLEHVTPIRGWLGPGDTRHRRHEASERNVRGRENEMCGGFNGHLGGDHDVRPGLVLVKPGDEQRHKREVQNSLTQRASGKREKENQQSSVKGGRVEEGGWLQQRRQVERSRDMGSEVEKLRERDLQKLDGKDKERQRHLRMYHQQLQQFASSSSSSSANLLSQSTFSSSLHSSVSTLSPSPLPQDSQLSASALTYQDVEDVLDVCRAGVQIRADANRGQRPFPSGETRLQTEVSPGCNDNHACGESGGVGDHLLVAWEGTEGRLEQGEGDKRRSVEPPGEVRLKRDVKRPVGMEGPERRWAWLATVETEPVERVTEDQGVRRDSIPQMTQLGGALIGRETAFISEVQQNDLSPQPVNGSTHSRPQTS</sequence>
<dbReference type="SUPFAM" id="SSF47769">
    <property type="entry name" value="SAM/Pointed domain"/>
    <property type="match status" value="1"/>
</dbReference>
<feature type="binding site" evidence="5">
    <location>
        <begin position="409"/>
        <end position="416"/>
    </location>
    <ligand>
        <name>ATP</name>
        <dbReference type="ChEBI" id="CHEBI:30616"/>
    </ligand>
</feature>
<dbReference type="FunFam" id="3.40.850.10:FF:000340">
    <property type="entry name" value="Kinesin-like protein"/>
    <property type="match status" value="1"/>
</dbReference>
<dbReference type="GO" id="GO:0005874">
    <property type="term" value="C:microtubule"/>
    <property type="evidence" value="ECO:0007669"/>
    <property type="project" value="TreeGrafter"/>
</dbReference>
<dbReference type="AlphaFoldDB" id="A0A9N7VQH3"/>
<feature type="compositionally biased region" description="Basic and acidic residues" evidence="6">
    <location>
        <begin position="762"/>
        <end position="772"/>
    </location>
</feature>
<accession>A0A9N7VQH3</accession>
<dbReference type="Pfam" id="PF00225">
    <property type="entry name" value="Kinesin"/>
    <property type="match status" value="2"/>
</dbReference>
<feature type="region of interest" description="Disordered" evidence="6">
    <location>
        <begin position="714"/>
        <end position="733"/>
    </location>
</feature>
<comment type="caution">
    <text evidence="8">The sequence shown here is derived from an EMBL/GenBank/DDBJ whole genome shotgun (WGS) entry which is preliminary data.</text>
</comment>
<dbReference type="Proteomes" id="UP001153269">
    <property type="component" value="Unassembled WGS sequence"/>
</dbReference>
<dbReference type="SUPFAM" id="SSF52540">
    <property type="entry name" value="P-loop containing nucleoside triphosphate hydrolases"/>
    <property type="match status" value="1"/>
</dbReference>
<keyword evidence="5" id="KW-0505">Motor protein</keyword>
<keyword evidence="4" id="KW-0206">Cytoskeleton</keyword>
<dbReference type="CDD" id="cd01367">
    <property type="entry name" value="KISc_KIF2_like"/>
    <property type="match status" value="1"/>
</dbReference>
<keyword evidence="2 5" id="KW-0547">Nucleotide-binding</keyword>
<dbReference type="GO" id="GO:0008017">
    <property type="term" value="F:microtubule binding"/>
    <property type="evidence" value="ECO:0007669"/>
    <property type="project" value="InterPro"/>
</dbReference>
<evidence type="ECO:0000313" key="8">
    <source>
        <dbReference type="EMBL" id="CAB1456486.1"/>
    </source>
</evidence>
<feature type="region of interest" description="Disordered" evidence="6">
    <location>
        <begin position="762"/>
        <end position="839"/>
    </location>
</feature>
<evidence type="ECO:0000256" key="3">
    <source>
        <dbReference type="ARBA" id="ARBA00022840"/>
    </source>
</evidence>
<dbReference type="EMBL" id="CADEAL010004300">
    <property type="protein sequence ID" value="CAB1456486.1"/>
    <property type="molecule type" value="Genomic_DNA"/>
</dbReference>
<dbReference type="PROSITE" id="PS00411">
    <property type="entry name" value="KINESIN_MOTOR_1"/>
    <property type="match status" value="1"/>
</dbReference>
<evidence type="ECO:0000256" key="4">
    <source>
        <dbReference type="ARBA" id="ARBA00023212"/>
    </source>
</evidence>
<keyword evidence="4" id="KW-0963">Cytoplasm</keyword>
<name>A0A9N7VQH3_PLEPL</name>
<gene>
    <name evidence="8" type="ORF">PLEPLA_LOCUS44270</name>
</gene>
<feature type="domain" description="Kinesin motor" evidence="7">
    <location>
        <begin position="319"/>
        <end position="615"/>
    </location>
</feature>
<dbReference type="PROSITE" id="PS50067">
    <property type="entry name" value="KINESIN_MOTOR_2"/>
    <property type="match status" value="1"/>
</dbReference>
<feature type="compositionally biased region" description="Polar residues" evidence="6">
    <location>
        <begin position="669"/>
        <end position="688"/>
    </location>
</feature>
<dbReference type="GO" id="GO:0003777">
    <property type="term" value="F:microtubule motor activity"/>
    <property type="evidence" value="ECO:0007669"/>
    <property type="project" value="InterPro"/>
</dbReference>